<gene>
    <name evidence="7 9" type="primary">pyrF</name>
    <name evidence="9" type="ORF">ENP47_07190</name>
</gene>
<evidence type="ECO:0000256" key="3">
    <source>
        <dbReference type="ARBA" id="ARBA00022793"/>
    </source>
</evidence>
<keyword evidence="3 7" id="KW-0210">Decarboxylase</keyword>
<dbReference type="EC" id="4.1.1.23" evidence="7"/>
<dbReference type="GO" id="GO:0044205">
    <property type="term" value="P:'de novo' UMP biosynthetic process"/>
    <property type="evidence" value="ECO:0007669"/>
    <property type="project" value="UniProtKB-UniRule"/>
</dbReference>
<protein>
    <recommendedName>
        <fullName evidence="7">Orotidine 5'-phosphate decarboxylase</fullName>
        <ecNumber evidence="7">4.1.1.23</ecNumber>
    </recommendedName>
    <alternativeName>
        <fullName evidence="7">OMP decarboxylase</fullName>
        <shortName evidence="7">OMPDCase</shortName>
        <shortName evidence="7">OMPdecase</shortName>
    </alternativeName>
</protein>
<comment type="catalytic activity">
    <reaction evidence="6 7">
        <text>orotidine 5'-phosphate + H(+) = UMP + CO2</text>
        <dbReference type="Rhea" id="RHEA:11596"/>
        <dbReference type="ChEBI" id="CHEBI:15378"/>
        <dbReference type="ChEBI" id="CHEBI:16526"/>
        <dbReference type="ChEBI" id="CHEBI:57538"/>
        <dbReference type="ChEBI" id="CHEBI:57865"/>
        <dbReference type="EC" id="4.1.1.23"/>
    </reaction>
</comment>
<organism evidence="9">
    <name type="scientific">Thermomicrobium roseum</name>
    <dbReference type="NCBI Taxonomy" id="500"/>
    <lineage>
        <taxon>Bacteria</taxon>
        <taxon>Pseudomonadati</taxon>
        <taxon>Thermomicrobiota</taxon>
        <taxon>Thermomicrobia</taxon>
        <taxon>Thermomicrobiales</taxon>
        <taxon>Thermomicrobiaceae</taxon>
        <taxon>Thermomicrobium</taxon>
    </lineage>
</organism>
<dbReference type="EMBL" id="DSJL01000011">
    <property type="protein sequence ID" value="HEF65365.1"/>
    <property type="molecule type" value="Genomic_DNA"/>
</dbReference>
<dbReference type="InterPro" id="IPR001754">
    <property type="entry name" value="OMPdeCOase_dom"/>
</dbReference>
<dbReference type="InterPro" id="IPR011060">
    <property type="entry name" value="RibuloseP-bd_barrel"/>
</dbReference>
<dbReference type="InterPro" id="IPR013785">
    <property type="entry name" value="Aldolase_TIM"/>
</dbReference>
<evidence type="ECO:0000256" key="5">
    <source>
        <dbReference type="ARBA" id="ARBA00023239"/>
    </source>
</evidence>
<dbReference type="GO" id="GO:0006207">
    <property type="term" value="P:'de novo' pyrimidine nucleobase biosynthetic process"/>
    <property type="evidence" value="ECO:0007669"/>
    <property type="project" value="InterPro"/>
</dbReference>
<evidence type="ECO:0000256" key="6">
    <source>
        <dbReference type="ARBA" id="ARBA00049157"/>
    </source>
</evidence>
<dbReference type="SUPFAM" id="SSF51366">
    <property type="entry name" value="Ribulose-phoshate binding barrel"/>
    <property type="match status" value="1"/>
</dbReference>
<dbReference type="UniPathway" id="UPA00070">
    <property type="reaction ID" value="UER00120"/>
</dbReference>
<dbReference type="Gene3D" id="3.20.20.70">
    <property type="entry name" value="Aldolase class I"/>
    <property type="match status" value="1"/>
</dbReference>
<dbReference type="SMART" id="SM00934">
    <property type="entry name" value="OMPdecase"/>
    <property type="match status" value="1"/>
</dbReference>
<dbReference type="InterPro" id="IPR011995">
    <property type="entry name" value="OMPdecase_type-2"/>
</dbReference>
<feature type="domain" description="Orotidine 5'-phosphate decarboxylase" evidence="8">
    <location>
        <begin position="17"/>
        <end position="256"/>
    </location>
</feature>
<dbReference type="PANTHER" id="PTHR43375">
    <property type="entry name" value="OROTIDINE 5'-PHOSPHATE DECARBOXYLASE"/>
    <property type="match status" value="1"/>
</dbReference>
<dbReference type="Pfam" id="PF00215">
    <property type="entry name" value="OMPdecase"/>
    <property type="match status" value="1"/>
</dbReference>
<evidence type="ECO:0000313" key="9">
    <source>
        <dbReference type="EMBL" id="HEF65365.1"/>
    </source>
</evidence>
<dbReference type="GO" id="GO:0004590">
    <property type="term" value="F:orotidine-5'-phosphate decarboxylase activity"/>
    <property type="evidence" value="ECO:0007669"/>
    <property type="project" value="UniProtKB-UniRule"/>
</dbReference>
<dbReference type="HAMAP" id="MF_01215">
    <property type="entry name" value="OMPdecase_type2"/>
    <property type="match status" value="1"/>
</dbReference>
<proteinExistence type="inferred from homology"/>
<keyword evidence="5 7" id="KW-0456">Lyase</keyword>
<name>A0A7C1K391_THERO</name>
<evidence type="ECO:0000256" key="1">
    <source>
        <dbReference type="ARBA" id="ARBA00004861"/>
    </source>
</evidence>
<feature type="active site" description="Proton donor" evidence="7">
    <location>
        <position position="94"/>
    </location>
</feature>
<evidence type="ECO:0000259" key="8">
    <source>
        <dbReference type="SMART" id="SM00934"/>
    </source>
</evidence>
<reference evidence="9" key="1">
    <citation type="journal article" date="2020" name="mSystems">
        <title>Genome- and Community-Level Interaction Insights into Carbon Utilization and Element Cycling Functions of Hydrothermarchaeota in Hydrothermal Sediment.</title>
        <authorList>
            <person name="Zhou Z."/>
            <person name="Liu Y."/>
            <person name="Xu W."/>
            <person name="Pan J."/>
            <person name="Luo Z.H."/>
            <person name="Li M."/>
        </authorList>
    </citation>
    <scope>NUCLEOTIDE SEQUENCE [LARGE SCALE GENOMIC DNA]</scope>
    <source>
        <strain evidence="9">SpSt-222</strain>
    </source>
</reference>
<evidence type="ECO:0000256" key="4">
    <source>
        <dbReference type="ARBA" id="ARBA00022975"/>
    </source>
</evidence>
<dbReference type="CDD" id="cd04725">
    <property type="entry name" value="OMP_decarboxylase_like"/>
    <property type="match status" value="1"/>
</dbReference>
<comment type="caution">
    <text evidence="9">The sequence shown here is derived from an EMBL/GenBank/DDBJ whole genome shotgun (WGS) entry which is preliminary data.</text>
</comment>
<comment type="similarity">
    <text evidence="2 7">Belongs to the OMP decarboxylase family. Type 2 subfamily.</text>
</comment>
<dbReference type="PANTHER" id="PTHR43375:SF1">
    <property type="entry name" value="OROTIDINE 5'-PHOSPHATE DECARBOXYLASE"/>
    <property type="match status" value="1"/>
</dbReference>
<accession>A0A7C1K391</accession>
<evidence type="ECO:0000256" key="7">
    <source>
        <dbReference type="HAMAP-Rule" id="MF_01215"/>
    </source>
</evidence>
<keyword evidence="4 7" id="KW-0665">Pyrimidine biosynthesis</keyword>
<evidence type="ECO:0000256" key="2">
    <source>
        <dbReference type="ARBA" id="ARBA00008847"/>
    </source>
</evidence>
<dbReference type="NCBIfam" id="TIGR02127">
    <property type="entry name" value="pyrF_sub2"/>
    <property type="match status" value="1"/>
</dbReference>
<sequence>MTFRERLAQAIEKNRSLLCIGLDPDLERFPEGVARDPEGIVAFNRAIVEATADLVCAYKPNLAFYLAHGAAGIAALAEIRHLVPPDIPVILDAKLGDIASTSAAYARAVFETLGFDAVTVHPYLGSEALEPFLAARERGVFVLIRTSNPGATELQDVPVGESGEPLYLWLADRVREWNERCGNLGLVVGATYPVDLALVRQRCPELPILAPGVGAQGGDLDEAVRAGLAEGTGPLIVAVSRSVLYASSGRDFAEAARATAQRLRDAIELVRSTLQRQETAGS</sequence>
<comment type="pathway">
    <text evidence="1 7">Pyrimidine metabolism; UMP biosynthesis via de novo pathway; UMP from orotate: step 2/2.</text>
</comment>
<dbReference type="AlphaFoldDB" id="A0A7C1K391"/>